<dbReference type="GO" id="GO:0055085">
    <property type="term" value="P:transmembrane transport"/>
    <property type="evidence" value="ECO:0007669"/>
    <property type="project" value="UniProtKB-UniRule"/>
</dbReference>
<dbReference type="RefSeq" id="WP_078499977.1">
    <property type="nucleotide sequence ID" value="NZ_MSZX01000006.1"/>
</dbReference>
<comment type="subcellular location">
    <subcellularLocation>
        <location evidence="1 6">Cell membrane</location>
        <topology evidence="1 6">Multi-pass membrane protein</topology>
    </subcellularLocation>
</comment>
<proteinExistence type="inferred from homology"/>
<protein>
    <recommendedName>
        <fullName evidence="7">ABC3 transporter permease C-terminal domain-containing protein</fullName>
    </recommendedName>
</protein>
<dbReference type="PANTHER" id="PTHR46795">
    <property type="entry name" value="ABC TRANSPORTER PERMEASE-RELATED-RELATED"/>
    <property type="match status" value="1"/>
</dbReference>
<keyword evidence="4 6" id="KW-1133">Transmembrane helix</keyword>
<feature type="transmembrane region" description="Helical" evidence="6">
    <location>
        <begin position="154"/>
        <end position="174"/>
    </location>
</feature>
<keyword evidence="5 6" id="KW-0472">Membrane</keyword>
<keyword evidence="2 6" id="KW-1003">Cell membrane</keyword>
<evidence type="ECO:0000256" key="6">
    <source>
        <dbReference type="PIRNR" id="PIRNR018968"/>
    </source>
</evidence>
<feature type="transmembrane region" description="Helical" evidence="6">
    <location>
        <begin position="277"/>
        <end position="300"/>
    </location>
</feature>
<name>A0A1T2XAI1_9BACL</name>
<evidence type="ECO:0000256" key="3">
    <source>
        <dbReference type="ARBA" id="ARBA00022692"/>
    </source>
</evidence>
<feature type="transmembrane region" description="Helical" evidence="6">
    <location>
        <begin position="105"/>
        <end position="134"/>
    </location>
</feature>
<dbReference type="Proteomes" id="UP000190188">
    <property type="component" value="Unassembled WGS sequence"/>
</dbReference>
<keyword evidence="6" id="KW-0813">Transport</keyword>
<dbReference type="InterPro" id="IPR052536">
    <property type="entry name" value="ABC-4_Integral_Memb_Prot"/>
</dbReference>
<dbReference type="InterPro" id="IPR003838">
    <property type="entry name" value="ABC3_permease_C"/>
</dbReference>
<dbReference type="Pfam" id="PF02687">
    <property type="entry name" value="FtsX"/>
    <property type="match status" value="1"/>
</dbReference>
<evidence type="ECO:0000256" key="4">
    <source>
        <dbReference type="ARBA" id="ARBA00022989"/>
    </source>
</evidence>
<dbReference type="STRING" id="1324314.BVG16_17290"/>
<feature type="transmembrane region" description="Helical" evidence="6">
    <location>
        <begin position="20"/>
        <end position="38"/>
    </location>
</feature>
<dbReference type="AlphaFoldDB" id="A0A1T2XAI1"/>
<evidence type="ECO:0000313" key="9">
    <source>
        <dbReference type="Proteomes" id="UP000190188"/>
    </source>
</evidence>
<feature type="transmembrane region" description="Helical" evidence="6">
    <location>
        <begin position="597"/>
        <end position="616"/>
    </location>
</feature>
<sequence>MNFLQFAFNNVKRQSRSYAAYFLSSSFAVMIFFLYIAFVHHPNLKANTLNELATGSLAMGSFIIAFFSFLFILYSTGVFVKARQQQFGILTVLGMSNRQLRFMLFLEYAIIGIASSAAGLITGIVFLKLFLIVGTKAFGLRYLTFYWPSAAIEYTLFTFGALFLFIPPLSYLFMRKKPLIQLLSVRKEQQRFRRISYFFALLSVVILIWCYYMPVAMPRKAAWITLAFPLCHLGIFWFYRHALPILIRWMKKSRRLFWKDTNLLTLADLEYRVQDNVLMFFLLTVILTVAFLCVVLLVSIRSVLVDVGQGPFELYYVSFANNKQEQTHIQYIDGMLNKEEIAYQKTEIGMLRTRLASNDASMYFMNYQTYEQLFDIRANKAIPPIIDKDTAISIATSNTPNIAPGKSFKIKNFPDAFQVKQKIEPPPMPSISMSGGVAVISDETYARLVKAGERIRFTGYTITDWKKRLEVFDTIDQKLLQDQGSSEEYTFSMNAFMQFLYTQIPFIVIFVGLFITAVFFMAGFSLVYFKLYAERSKDVVQFRALSNIGISESQLSKMVSIRIAFMLFVPCTIALLNAVVVSLFVQTLLQTLNRSAPVVASLLLCIIIQLVVYLLLRARYGAYIRQSIQ</sequence>
<evidence type="ECO:0000313" key="8">
    <source>
        <dbReference type="EMBL" id="OPA76904.1"/>
    </source>
</evidence>
<keyword evidence="3 6" id="KW-0812">Transmembrane</keyword>
<reference evidence="8 9" key="1">
    <citation type="submission" date="2017-01" db="EMBL/GenBank/DDBJ databases">
        <title>Genome analysis of Paenibacillus selenitrireducens ES3-24.</title>
        <authorList>
            <person name="Xu D."/>
            <person name="Yao R."/>
            <person name="Zheng S."/>
        </authorList>
    </citation>
    <scope>NUCLEOTIDE SEQUENCE [LARGE SCALE GENOMIC DNA]</scope>
    <source>
        <strain evidence="8 9">ES3-24</strain>
    </source>
</reference>
<evidence type="ECO:0000256" key="1">
    <source>
        <dbReference type="ARBA" id="ARBA00004651"/>
    </source>
</evidence>
<dbReference type="EMBL" id="MSZX01000006">
    <property type="protein sequence ID" value="OPA76904.1"/>
    <property type="molecule type" value="Genomic_DNA"/>
</dbReference>
<evidence type="ECO:0000256" key="2">
    <source>
        <dbReference type="ARBA" id="ARBA00022475"/>
    </source>
</evidence>
<evidence type="ECO:0000256" key="5">
    <source>
        <dbReference type="ARBA" id="ARBA00023136"/>
    </source>
</evidence>
<feature type="transmembrane region" description="Helical" evidence="6">
    <location>
        <begin position="504"/>
        <end position="529"/>
    </location>
</feature>
<dbReference type="GO" id="GO:0005886">
    <property type="term" value="C:plasma membrane"/>
    <property type="evidence" value="ECO:0007669"/>
    <property type="project" value="UniProtKB-SubCell"/>
</dbReference>
<gene>
    <name evidence="8" type="ORF">BVG16_17290</name>
</gene>
<dbReference type="InterPro" id="IPR027022">
    <property type="entry name" value="ABC_permease_BceB-typ"/>
</dbReference>
<dbReference type="OrthoDB" id="1937696at2"/>
<feature type="transmembrane region" description="Helical" evidence="6">
    <location>
        <begin position="58"/>
        <end position="80"/>
    </location>
</feature>
<comment type="caution">
    <text evidence="8">The sequence shown here is derived from an EMBL/GenBank/DDBJ whole genome shotgun (WGS) entry which is preliminary data.</text>
</comment>
<feature type="transmembrane region" description="Helical" evidence="6">
    <location>
        <begin position="563"/>
        <end position="585"/>
    </location>
</feature>
<organism evidence="8 9">
    <name type="scientific">Paenibacillus selenitireducens</name>
    <dbReference type="NCBI Taxonomy" id="1324314"/>
    <lineage>
        <taxon>Bacteria</taxon>
        <taxon>Bacillati</taxon>
        <taxon>Bacillota</taxon>
        <taxon>Bacilli</taxon>
        <taxon>Bacillales</taxon>
        <taxon>Paenibacillaceae</taxon>
        <taxon>Paenibacillus</taxon>
    </lineage>
</organism>
<feature type="transmembrane region" description="Helical" evidence="6">
    <location>
        <begin position="195"/>
        <end position="215"/>
    </location>
</feature>
<evidence type="ECO:0000259" key="7">
    <source>
        <dbReference type="Pfam" id="PF02687"/>
    </source>
</evidence>
<dbReference type="PIRSF" id="PIRSF018968">
    <property type="entry name" value="ABC_permease_BceB"/>
    <property type="match status" value="1"/>
</dbReference>
<keyword evidence="9" id="KW-1185">Reference proteome</keyword>
<feature type="domain" description="ABC3 transporter permease C-terminal" evidence="7">
    <location>
        <begin position="60"/>
        <end position="178"/>
    </location>
</feature>
<accession>A0A1T2XAI1</accession>
<feature type="transmembrane region" description="Helical" evidence="6">
    <location>
        <begin position="221"/>
        <end position="239"/>
    </location>
</feature>
<comment type="similarity">
    <text evidence="6">Belongs to the ABC-4 integral membrane protein family.</text>
</comment>